<dbReference type="Proteomes" id="UP000001194">
    <property type="component" value="Unassembled WGS sequence"/>
</dbReference>
<dbReference type="RefSeq" id="XP_001883176.1">
    <property type="nucleotide sequence ID" value="XM_001883141.1"/>
</dbReference>
<evidence type="ECO:0000313" key="5">
    <source>
        <dbReference type="Proteomes" id="UP000001194"/>
    </source>
</evidence>
<dbReference type="GeneID" id="6078638"/>
<protein>
    <submittedName>
        <fullName evidence="4">Predicted protein</fullName>
    </submittedName>
</protein>
<evidence type="ECO:0000256" key="1">
    <source>
        <dbReference type="SAM" id="MobiDB-lite"/>
    </source>
</evidence>
<feature type="transmembrane region" description="Helical" evidence="2">
    <location>
        <begin position="289"/>
        <end position="309"/>
    </location>
</feature>
<dbReference type="CDD" id="cd00882">
    <property type="entry name" value="Ras_like_GTPase"/>
    <property type="match status" value="1"/>
</dbReference>
<gene>
    <name evidence="4" type="ORF">LACBIDRAFT_294700</name>
</gene>
<dbReference type="Pfam" id="PF01926">
    <property type="entry name" value="MMR_HSR1"/>
    <property type="match status" value="1"/>
</dbReference>
<dbReference type="EMBL" id="DS547109">
    <property type="protein sequence ID" value="EDR06315.1"/>
    <property type="molecule type" value="Genomic_DNA"/>
</dbReference>
<feature type="domain" description="G" evidence="3">
    <location>
        <begin position="81"/>
        <end position="190"/>
    </location>
</feature>
<dbReference type="SUPFAM" id="SSF52540">
    <property type="entry name" value="P-loop containing nucleoside triphosphate hydrolases"/>
    <property type="match status" value="1"/>
</dbReference>
<dbReference type="InParanoid" id="B0DGR2"/>
<dbReference type="Gene3D" id="3.40.50.300">
    <property type="entry name" value="P-loop containing nucleotide triphosphate hydrolases"/>
    <property type="match status" value="1"/>
</dbReference>
<keyword evidence="5" id="KW-1185">Reference proteome</keyword>
<dbReference type="GO" id="GO:0005525">
    <property type="term" value="F:GTP binding"/>
    <property type="evidence" value="ECO:0007669"/>
    <property type="project" value="InterPro"/>
</dbReference>
<reference evidence="4 5" key="1">
    <citation type="journal article" date="2008" name="Nature">
        <title>The genome of Laccaria bicolor provides insights into mycorrhizal symbiosis.</title>
        <authorList>
            <person name="Martin F."/>
            <person name="Aerts A."/>
            <person name="Ahren D."/>
            <person name="Brun A."/>
            <person name="Danchin E.G.J."/>
            <person name="Duchaussoy F."/>
            <person name="Gibon J."/>
            <person name="Kohler A."/>
            <person name="Lindquist E."/>
            <person name="Pereda V."/>
            <person name="Salamov A."/>
            <person name="Shapiro H.J."/>
            <person name="Wuyts J."/>
            <person name="Blaudez D."/>
            <person name="Buee M."/>
            <person name="Brokstein P."/>
            <person name="Canbaeck B."/>
            <person name="Cohen D."/>
            <person name="Courty P.E."/>
            <person name="Coutinho P.M."/>
            <person name="Delaruelle C."/>
            <person name="Detter J.C."/>
            <person name="Deveau A."/>
            <person name="DiFazio S."/>
            <person name="Duplessis S."/>
            <person name="Fraissinet-Tachet L."/>
            <person name="Lucic E."/>
            <person name="Frey-Klett P."/>
            <person name="Fourrey C."/>
            <person name="Feussner I."/>
            <person name="Gay G."/>
            <person name="Grimwood J."/>
            <person name="Hoegger P.J."/>
            <person name="Jain P."/>
            <person name="Kilaru S."/>
            <person name="Labbe J."/>
            <person name="Lin Y.C."/>
            <person name="Legue V."/>
            <person name="Le Tacon F."/>
            <person name="Marmeisse R."/>
            <person name="Melayah D."/>
            <person name="Montanini B."/>
            <person name="Muratet M."/>
            <person name="Nehls U."/>
            <person name="Niculita-Hirzel H."/>
            <person name="Oudot-Le Secq M.P."/>
            <person name="Peter M."/>
            <person name="Quesneville H."/>
            <person name="Rajashekar B."/>
            <person name="Reich M."/>
            <person name="Rouhier N."/>
            <person name="Schmutz J."/>
            <person name="Yin T."/>
            <person name="Chalot M."/>
            <person name="Henrissat B."/>
            <person name="Kuees U."/>
            <person name="Lucas S."/>
            <person name="Van de Peer Y."/>
            <person name="Podila G.K."/>
            <person name="Polle A."/>
            <person name="Pukkila P.J."/>
            <person name="Richardson P.M."/>
            <person name="Rouze P."/>
            <person name="Sanders I.R."/>
            <person name="Stajich J.E."/>
            <person name="Tunlid A."/>
            <person name="Tuskan G."/>
            <person name="Grigoriev I.V."/>
        </authorList>
    </citation>
    <scope>NUCLEOTIDE SEQUENCE [LARGE SCALE GENOMIC DNA]</scope>
    <source>
        <strain evidence="5">S238N-H82 / ATCC MYA-4686</strain>
    </source>
</reference>
<dbReference type="OrthoDB" id="8954335at2759"/>
<sequence>MRQPGMAGTDMPTLTPRPFGSEEPRREAMCERYLLDMEGGKQTVHKQNKELHRTLPLVLVGSDINTCADTSTSITRPARNVILVGEAGSGKTSIINMIAGSTVAPISEVSGTRSCAAYPMEIGGLDYDIYDTPGVAGLRPDPVTKLVDSLRDGVSLLVFCLRGRITEDAVAIYQHVSQRLKGVPVVIVITGLEHEDPMESWWTKNEAIFDGYRMSFNGHACVTTVRGKGSIFASQYEESAVAVRDLITKHCLKDGQRAESQRYQETAAIATHPIHRWLHRWHYHWLYRWRYIVLLAAVCIFIIVVVVAVEASR</sequence>
<keyword evidence="2" id="KW-1133">Transmembrane helix</keyword>
<organism evidence="5">
    <name type="scientific">Laccaria bicolor (strain S238N-H82 / ATCC MYA-4686)</name>
    <name type="common">Bicoloured deceiver</name>
    <name type="synonym">Laccaria laccata var. bicolor</name>
    <dbReference type="NCBI Taxonomy" id="486041"/>
    <lineage>
        <taxon>Eukaryota</taxon>
        <taxon>Fungi</taxon>
        <taxon>Dikarya</taxon>
        <taxon>Basidiomycota</taxon>
        <taxon>Agaricomycotina</taxon>
        <taxon>Agaricomycetes</taxon>
        <taxon>Agaricomycetidae</taxon>
        <taxon>Agaricales</taxon>
        <taxon>Agaricineae</taxon>
        <taxon>Hydnangiaceae</taxon>
        <taxon>Laccaria</taxon>
    </lineage>
</organism>
<accession>B0DGR2</accession>
<evidence type="ECO:0000256" key="2">
    <source>
        <dbReference type="SAM" id="Phobius"/>
    </source>
</evidence>
<evidence type="ECO:0000313" key="4">
    <source>
        <dbReference type="EMBL" id="EDR06315.1"/>
    </source>
</evidence>
<feature type="region of interest" description="Disordered" evidence="1">
    <location>
        <begin position="1"/>
        <end position="25"/>
    </location>
</feature>
<dbReference type="InterPro" id="IPR006073">
    <property type="entry name" value="GTP-bd"/>
</dbReference>
<proteinExistence type="predicted"/>
<name>B0DGR2_LACBS</name>
<evidence type="ECO:0000259" key="3">
    <source>
        <dbReference type="Pfam" id="PF01926"/>
    </source>
</evidence>
<dbReference type="AlphaFoldDB" id="B0DGR2"/>
<keyword evidence="2" id="KW-0472">Membrane</keyword>
<dbReference type="HOGENOM" id="CLU_888690_0_0_1"/>
<dbReference type="KEGG" id="lbc:LACBIDRAFT_294700"/>
<keyword evidence="2" id="KW-0812">Transmembrane</keyword>
<dbReference type="InterPro" id="IPR027417">
    <property type="entry name" value="P-loop_NTPase"/>
</dbReference>